<evidence type="ECO:0000313" key="3">
    <source>
        <dbReference type="Proteomes" id="UP000007304"/>
    </source>
</evidence>
<evidence type="ECO:0000313" key="2">
    <source>
        <dbReference type="EMBL" id="EHY59992.1"/>
    </source>
</evidence>
<evidence type="ECO:0000256" key="1">
    <source>
        <dbReference type="SAM" id="SignalP"/>
    </source>
</evidence>
<gene>
    <name evidence="2" type="ORF">HMPREF1120_07967</name>
</gene>
<dbReference type="Proteomes" id="UP000007304">
    <property type="component" value="Unassembled WGS sequence"/>
</dbReference>
<dbReference type="InParanoid" id="H6CA28"/>
<dbReference type="RefSeq" id="XP_009160453.1">
    <property type="nucleotide sequence ID" value="XM_009162205.1"/>
</dbReference>
<name>H6CA28_EXODN</name>
<protein>
    <recommendedName>
        <fullName evidence="4">Ig-like domain-containing protein</fullName>
    </recommendedName>
</protein>
<reference evidence="2" key="1">
    <citation type="submission" date="2011-07" db="EMBL/GenBank/DDBJ databases">
        <title>The Genome Sequence of Exophiala (Wangiella) dermatitidis NIH/UT8656.</title>
        <authorList>
            <consortium name="The Broad Institute Genome Sequencing Platform"/>
            <person name="Cuomo C."/>
            <person name="Wang Z."/>
            <person name="Hunicke-Smith S."/>
            <person name="Szanislo P.J."/>
            <person name="Earl A."/>
            <person name="Young S.K."/>
            <person name="Zeng Q."/>
            <person name="Gargeya S."/>
            <person name="Fitzgerald M."/>
            <person name="Haas B."/>
            <person name="Abouelleil A."/>
            <person name="Alvarado L."/>
            <person name="Arachchi H.M."/>
            <person name="Berlin A."/>
            <person name="Brown A."/>
            <person name="Chapman S.B."/>
            <person name="Chen Z."/>
            <person name="Dunbar C."/>
            <person name="Freedman E."/>
            <person name="Gearin G."/>
            <person name="Gellesch M."/>
            <person name="Goldberg J."/>
            <person name="Griggs A."/>
            <person name="Gujja S."/>
            <person name="Heiman D."/>
            <person name="Howarth C."/>
            <person name="Larson L."/>
            <person name="Lui A."/>
            <person name="MacDonald P.J.P."/>
            <person name="Montmayeur A."/>
            <person name="Murphy C."/>
            <person name="Neiman D."/>
            <person name="Pearson M."/>
            <person name="Priest M."/>
            <person name="Roberts A."/>
            <person name="Saif S."/>
            <person name="Shea T."/>
            <person name="Shenoy N."/>
            <person name="Sisk P."/>
            <person name="Stolte C."/>
            <person name="Sykes S."/>
            <person name="Wortman J."/>
            <person name="Nusbaum C."/>
            <person name="Birren B."/>
        </authorList>
    </citation>
    <scope>NUCLEOTIDE SEQUENCE</scope>
    <source>
        <strain evidence="2">NIH/UT8656</strain>
    </source>
</reference>
<proteinExistence type="predicted"/>
<sequence>MSGTRPSAALLLCLYLFFVTPPSLAEGPSQILPTTDRPAPGPSGQASAECRLLNLQAGGCPRHSRLTLSWLCRVHLISRQGERSWLHDTKPAISERQRPKGSRCLQQHRHTELWAFTIDAGWPYSPQFDLQAA</sequence>
<dbReference type="HOGENOM" id="CLU_1906751_0_0_1"/>
<dbReference type="AlphaFoldDB" id="H6CA28"/>
<dbReference type="VEuPathDB" id="FungiDB:HMPREF1120_07967"/>
<accession>H6CA28</accession>
<feature type="chain" id="PRO_5003603180" description="Ig-like domain-containing protein" evidence="1">
    <location>
        <begin position="26"/>
        <end position="133"/>
    </location>
</feature>
<evidence type="ECO:0008006" key="4">
    <source>
        <dbReference type="Google" id="ProtNLM"/>
    </source>
</evidence>
<organism evidence="2 3">
    <name type="scientific">Exophiala dermatitidis (strain ATCC 34100 / CBS 525.76 / NIH/UT8656)</name>
    <name type="common">Black yeast</name>
    <name type="synonym">Wangiella dermatitidis</name>
    <dbReference type="NCBI Taxonomy" id="858893"/>
    <lineage>
        <taxon>Eukaryota</taxon>
        <taxon>Fungi</taxon>
        <taxon>Dikarya</taxon>
        <taxon>Ascomycota</taxon>
        <taxon>Pezizomycotina</taxon>
        <taxon>Eurotiomycetes</taxon>
        <taxon>Chaetothyriomycetidae</taxon>
        <taxon>Chaetothyriales</taxon>
        <taxon>Herpotrichiellaceae</taxon>
        <taxon>Exophiala</taxon>
    </lineage>
</organism>
<dbReference type="GeneID" id="20312606"/>
<keyword evidence="3" id="KW-1185">Reference proteome</keyword>
<feature type="signal peptide" evidence="1">
    <location>
        <begin position="1"/>
        <end position="25"/>
    </location>
</feature>
<dbReference type="EMBL" id="JH226136">
    <property type="protein sequence ID" value="EHY59992.1"/>
    <property type="molecule type" value="Genomic_DNA"/>
</dbReference>
<keyword evidence="1" id="KW-0732">Signal</keyword>